<organism evidence="2 3">
    <name type="scientific">Macrosiphum euphorbiae</name>
    <name type="common">potato aphid</name>
    <dbReference type="NCBI Taxonomy" id="13131"/>
    <lineage>
        <taxon>Eukaryota</taxon>
        <taxon>Metazoa</taxon>
        <taxon>Ecdysozoa</taxon>
        <taxon>Arthropoda</taxon>
        <taxon>Hexapoda</taxon>
        <taxon>Insecta</taxon>
        <taxon>Pterygota</taxon>
        <taxon>Neoptera</taxon>
        <taxon>Paraneoptera</taxon>
        <taxon>Hemiptera</taxon>
        <taxon>Sternorrhyncha</taxon>
        <taxon>Aphidomorpha</taxon>
        <taxon>Aphidoidea</taxon>
        <taxon>Aphididae</taxon>
        <taxon>Macrosiphini</taxon>
        <taxon>Macrosiphum</taxon>
    </lineage>
</organism>
<evidence type="ECO:0000256" key="1">
    <source>
        <dbReference type="SAM" id="MobiDB-lite"/>
    </source>
</evidence>
<protein>
    <submittedName>
        <fullName evidence="2">Uncharacterized protein</fullName>
    </submittedName>
</protein>
<proteinExistence type="predicted"/>
<evidence type="ECO:0000313" key="3">
    <source>
        <dbReference type="Proteomes" id="UP001160148"/>
    </source>
</evidence>
<evidence type="ECO:0000313" key="2">
    <source>
        <dbReference type="EMBL" id="CAI6344369.1"/>
    </source>
</evidence>
<dbReference type="AlphaFoldDB" id="A0AAV0VJG7"/>
<feature type="region of interest" description="Disordered" evidence="1">
    <location>
        <begin position="1"/>
        <end position="49"/>
    </location>
</feature>
<feature type="region of interest" description="Disordered" evidence="1">
    <location>
        <begin position="67"/>
        <end position="86"/>
    </location>
</feature>
<sequence length="118" mass="13343">MIDLHRLSSGSPTHSTPTPTLPPSTPPPRRCYPRGLLRHRVPQDKPPPPLAICFAQSPRKQYDVTRYPPPALSTPAARKKNQTFNNLQRRPTTYARMTNRLRAAVFSPVVLCYFNPSL</sequence>
<keyword evidence="3" id="KW-1185">Reference proteome</keyword>
<dbReference type="EMBL" id="CARXXK010000001">
    <property type="protein sequence ID" value="CAI6344369.1"/>
    <property type="molecule type" value="Genomic_DNA"/>
</dbReference>
<dbReference type="Proteomes" id="UP001160148">
    <property type="component" value="Unassembled WGS sequence"/>
</dbReference>
<gene>
    <name evidence="2" type="ORF">MEUPH1_LOCUS1508</name>
</gene>
<comment type="caution">
    <text evidence="2">The sequence shown here is derived from an EMBL/GenBank/DDBJ whole genome shotgun (WGS) entry which is preliminary data.</text>
</comment>
<feature type="compositionally biased region" description="Pro residues" evidence="1">
    <location>
        <begin position="19"/>
        <end position="30"/>
    </location>
</feature>
<reference evidence="2 3" key="1">
    <citation type="submission" date="2023-01" db="EMBL/GenBank/DDBJ databases">
        <authorList>
            <person name="Whitehead M."/>
        </authorList>
    </citation>
    <scope>NUCLEOTIDE SEQUENCE [LARGE SCALE GENOMIC DNA]</scope>
</reference>
<feature type="compositionally biased region" description="Low complexity" evidence="1">
    <location>
        <begin position="8"/>
        <end position="18"/>
    </location>
</feature>
<accession>A0AAV0VJG7</accession>
<name>A0AAV0VJG7_9HEMI</name>